<dbReference type="EMBL" id="ML986580">
    <property type="protein sequence ID" value="KAF2270114.1"/>
    <property type="molecule type" value="Genomic_DNA"/>
</dbReference>
<dbReference type="Proteomes" id="UP000800093">
    <property type="component" value="Unassembled WGS sequence"/>
</dbReference>
<dbReference type="AlphaFoldDB" id="A0A9P4TR61"/>
<keyword evidence="4" id="KW-1185">Reference proteome</keyword>
<feature type="chain" id="PRO_5040380862" evidence="2">
    <location>
        <begin position="24"/>
        <end position="216"/>
    </location>
</feature>
<sequence length="216" mass="22678">MAVTRFLLLTFFSTFYTFSTTRADCRVDVYRGFSYDNSYCTRDEDHVANFTLKAGACQTYFNESRDASFSFTVTALSGDVETSWSLMDDIPDDDTCDASDAGDFHTCMQARAAIAVACNAKAGSPASSRTPTETPASSTESPSTANPTLEPPATTSVNDQTPTSDAASVSRSDTGPASGSLTNTPQPSDTGNSSPGTVSSGFALGVGFGMALLGWF</sequence>
<comment type="caution">
    <text evidence="3">The sequence shown here is derived from an EMBL/GenBank/DDBJ whole genome shotgun (WGS) entry which is preliminary data.</text>
</comment>
<evidence type="ECO:0000313" key="3">
    <source>
        <dbReference type="EMBL" id="KAF2270114.1"/>
    </source>
</evidence>
<gene>
    <name evidence="3" type="ORF">CC78DRAFT_528606</name>
</gene>
<protein>
    <submittedName>
        <fullName evidence="3">Uncharacterized protein</fullName>
    </submittedName>
</protein>
<organism evidence="3 4">
    <name type="scientific">Lojkania enalia</name>
    <dbReference type="NCBI Taxonomy" id="147567"/>
    <lineage>
        <taxon>Eukaryota</taxon>
        <taxon>Fungi</taxon>
        <taxon>Dikarya</taxon>
        <taxon>Ascomycota</taxon>
        <taxon>Pezizomycotina</taxon>
        <taxon>Dothideomycetes</taxon>
        <taxon>Pleosporomycetidae</taxon>
        <taxon>Pleosporales</taxon>
        <taxon>Pleosporales incertae sedis</taxon>
        <taxon>Lojkania</taxon>
    </lineage>
</organism>
<name>A0A9P4TR61_9PLEO</name>
<feature type="region of interest" description="Disordered" evidence="1">
    <location>
        <begin position="122"/>
        <end position="196"/>
    </location>
</feature>
<evidence type="ECO:0000256" key="1">
    <source>
        <dbReference type="SAM" id="MobiDB-lite"/>
    </source>
</evidence>
<evidence type="ECO:0000256" key="2">
    <source>
        <dbReference type="SAM" id="SignalP"/>
    </source>
</evidence>
<evidence type="ECO:0000313" key="4">
    <source>
        <dbReference type="Proteomes" id="UP000800093"/>
    </source>
</evidence>
<feature type="compositionally biased region" description="Low complexity" evidence="1">
    <location>
        <begin position="124"/>
        <end position="148"/>
    </location>
</feature>
<accession>A0A9P4TR61</accession>
<proteinExistence type="predicted"/>
<feature type="compositionally biased region" description="Polar residues" evidence="1">
    <location>
        <begin position="153"/>
        <end position="196"/>
    </location>
</feature>
<reference evidence="4" key="1">
    <citation type="journal article" date="2020" name="Stud. Mycol.">
        <title>101 Dothideomycetes genomes: A test case for predicting lifestyles and emergence of pathogens.</title>
        <authorList>
            <person name="Haridas S."/>
            <person name="Albert R."/>
            <person name="Binder M."/>
            <person name="Bloem J."/>
            <person name="LaButti K."/>
            <person name="Salamov A."/>
            <person name="Andreopoulos B."/>
            <person name="Baker S."/>
            <person name="Barry K."/>
            <person name="Bills G."/>
            <person name="Bluhm B."/>
            <person name="Cannon C."/>
            <person name="Castanera R."/>
            <person name="Culley D."/>
            <person name="Daum C."/>
            <person name="Ezra D."/>
            <person name="Gonzalez J."/>
            <person name="Henrissat B."/>
            <person name="Kuo A."/>
            <person name="Liang C."/>
            <person name="Lipzen A."/>
            <person name="Lutzoni F."/>
            <person name="Magnuson J."/>
            <person name="Mondo S."/>
            <person name="Nolan M."/>
            <person name="Ohm R."/>
            <person name="Pangilinan J."/>
            <person name="Park H.-J."/>
            <person name="Ramirez L."/>
            <person name="Alfaro M."/>
            <person name="Sun H."/>
            <person name="Tritt A."/>
            <person name="Yoshinaga Y."/>
            <person name="Zwiers L.-H."/>
            <person name="Turgeon B."/>
            <person name="Goodwin S."/>
            <person name="Spatafora J."/>
            <person name="Crous P."/>
            <person name="Grigoriev I."/>
        </authorList>
    </citation>
    <scope>NUCLEOTIDE SEQUENCE [LARGE SCALE GENOMIC DNA]</scope>
    <source>
        <strain evidence="4">CBS 304.66</strain>
    </source>
</reference>
<feature type="signal peptide" evidence="2">
    <location>
        <begin position="1"/>
        <end position="23"/>
    </location>
</feature>
<keyword evidence="2" id="KW-0732">Signal</keyword>